<dbReference type="SMART" id="SM00388">
    <property type="entry name" value="HisKA"/>
    <property type="match status" value="1"/>
</dbReference>
<dbReference type="InterPro" id="IPR007894">
    <property type="entry name" value="MASE2"/>
</dbReference>
<keyword evidence="11" id="KW-0067">ATP-binding</keyword>
<evidence type="ECO:0000256" key="4">
    <source>
        <dbReference type="ARBA" id="ARBA00022679"/>
    </source>
</evidence>
<feature type="coiled-coil region" evidence="7">
    <location>
        <begin position="193"/>
        <end position="237"/>
    </location>
</feature>
<dbReference type="CDD" id="cd16922">
    <property type="entry name" value="HATPase_EvgS-ArcB-TorS-like"/>
    <property type="match status" value="1"/>
</dbReference>
<evidence type="ECO:0000256" key="7">
    <source>
        <dbReference type="SAM" id="Coils"/>
    </source>
</evidence>
<protein>
    <recommendedName>
        <fullName evidence="2">histidine kinase</fullName>
        <ecNumber evidence="2">2.7.13.3</ecNumber>
    </recommendedName>
</protein>
<dbReference type="Pfam" id="PF05230">
    <property type="entry name" value="MASE2"/>
    <property type="match status" value="1"/>
</dbReference>
<sequence length="487" mass="52721">MSSTSPIASEPVWPPPHAGAADADAREKALRLPRLTYPVRVGAHLLSALLLLSIFLEQPPATPALWGVMAVSLLWPHLAFLLATHGPTVGIKRREYVALSVDSCLLGLYAALANFSPWCIVVFCFGVTGSSLSIGGGRLALRNLPAVLLGMALGGMANDWRFMPQLAWWPTIVSACTFAVQLMVWGFAMHIQARRAGRTRRALRERNAQIEAQAIHLERARQEAEVANRAKSAFLANMSHELRTPLNAVIGYADLLDEDLRDAGVDPGALEDVQRIRQSARHLLGMINDVLDLSRLDAGKVELHLQDCDVPNLLAQVVDSVKSAMQANENQLTVRCGDAPAIMRTDPQRLRQVLHILLANAAKFTRSGQVELRASLMHIDGGRGVLFEVQDTGIGMSQEQVAHVFQPFVQADSGSTRSFGGSGLGLAIGRRLAHLLGGELDVSSEPGRGSCFRLRLPQQLAQVTNEEVVTLPADTGPATLWGGVDER</sequence>
<evidence type="ECO:0000256" key="2">
    <source>
        <dbReference type="ARBA" id="ARBA00012438"/>
    </source>
</evidence>
<dbReference type="EMBL" id="JASZYV010000001">
    <property type="protein sequence ID" value="MDM0044071.1"/>
    <property type="molecule type" value="Genomic_DNA"/>
</dbReference>
<evidence type="ECO:0000313" key="11">
    <source>
        <dbReference type="EMBL" id="MDM0044071.1"/>
    </source>
</evidence>
<feature type="transmembrane region" description="Helical" evidence="9">
    <location>
        <begin position="168"/>
        <end position="191"/>
    </location>
</feature>
<comment type="catalytic activity">
    <reaction evidence="1">
        <text>ATP + protein L-histidine = ADP + protein N-phospho-L-histidine.</text>
        <dbReference type="EC" id="2.7.13.3"/>
    </reaction>
</comment>
<dbReference type="Gene3D" id="3.30.565.10">
    <property type="entry name" value="Histidine kinase-like ATPase, C-terminal domain"/>
    <property type="match status" value="1"/>
</dbReference>
<dbReference type="InterPro" id="IPR036890">
    <property type="entry name" value="HATPase_C_sf"/>
</dbReference>
<dbReference type="SUPFAM" id="SSF47384">
    <property type="entry name" value="Homodimeric domain of signal transducing histidine kinase"/>
    <property type="match status" value="1"/>
</dbReference>
<accession>A0ABT7N804</accession>
<keyword evidence="12" id="KW-1185">Reference proteome</keyword>
<dbReference type="RefSeq" id="WP_286659136.1">
    <property type="nucleotide sequence ID" value="NZ_JASZYV010000001.1"/>
</dbReference>
<dbReference type="InterPro" id="IPR003661">
    <property type="entry name" value="HisK_dim/P_dom"/>
</dbReference>
<keyword evidence="4" id="KW-0808">Transferase</keyword>
<evidence type="ECO:0000256" key="3">
    <source>
        <dbReference type="ARBA" id="ARBA00022553"/>
    </source>
</evidence>
<feature type="transmembrane region" description="Helical" evidence="9">
    <location>
        <begin position="106"/>
        <end position="127"/>
    </location>
</feature>
<dbReference type="Gene3D" id="1.10.287.130">
    <property type="match status" value="1"/>
</dbReference>
<evidence type="ECO:0000256" key="9">
    <source>
        <dbReference type="SAM" id="Phobius"/>
    </source>
</evidence>
<dbReference type="Proteomes" id="UP001174908">
    <property type="component" value="Unassembled WGS sequence"/>
</dbReference>
<keyword evidence="11" id="KW-0547">Nucleotide-binding</keyword>
<proteinExistence type="predicted"/>
<feature type="transmembrane region" description="Helical" evidence="9">
    <location>
        <begin position="139"/>
        <end position="156"/>
    </location>
</feature>
<dbReference type="InterPro" id="IPR004358">
    <property type="entry name" value="Sig_transdc_His_kin-like_C"/>
</dbReference>
<evidence type="ECO:0000256" key="6">
    <source>
        <dbReference type="ARBA" id="ARBA00023012"/>
    </source>
</evidence>
<name>A0ABT7N804_9BURK</name>
<keyword evidence="6" id="KW-0902">Two-component regulatory system</keyword>
<keyword evidence="5" id="KW-0418">Kinase</keyword>
<dbReference type="SMART" id="SM00387">
    <property type="entry name" value="HATPase_c"/>
    <property type="match status" value="1"/>
</dbReference>
<dbReference type="Pfam" id="PF00512">
    <property type="entry name" value="HisKA"/>
    <property type="match status" value="1"/>
</dbReference>
<evidence type="ECO:0000259" key="10">
    <source>
        <dbReference type="PROSITE" id="PS50109"/>
    </source>
</evidence>
<feature type="region of interest" description="Disordered" evidence="8">
    <location>
        <begin position="1"/>
        <end position="20"/>
    </location>
</feature>
<evidence type="ECO:0000256" key="5">
    <source>
        <dbReference type="ARBA" id="ARBA00022777"/>
    </source>
</evidence>
<keyword evidence="9" id="KW-1133">Transmembrane helix</keyword>
<keyword evidence="9" id="KW-0812">Transmembrane</keyword>
<organism evidence="11 12">
    <name type="scientific">Variovorax dokdonensis</name>
    <dbReference type="NCBI Taxonomy" id="344883"/>
    <lineage>
        <taxon>Bacteria</taxon>
        <taxon>Pseudomonadati</taxon>
        <taxon>Pseudomonadota</taxon>
        <taxon>Betaproteobacteria</taxon>
        <taxon>Burkholderiales</taxon>
        <taxon>Comamonadaceae</taxon>
        <taxon>Variovorax</taxon>
    </lineage>
</organism>
<reference evidence="11" key="1">
    <citation type="submission" date="2023-06" db="EMBL/GenBank/DDBJ databases">
        <authorList>
            <person name="Jiang Y."/>
            <person name="Liu Q."/>
        </authorList>
    </citation>
    <scope>NUCLEOTIDE SEQUENCE</scope>
    <source>
        <strain evidence="11">CGMCC 1.12089</strain>
    </source>
</reference>
<feature type="domain" description="Histidine kinase" evidence="10">
    <location>
        <begin position="237"/>
        <end position="460"/>
    </location>
</feature>
<dbReference type="InterPro" id="IPR003594">
    <property type="entry name" value="HATPase_dom"/>
</dbReference>
<evidence type="ECO:0000256" key="8">
    <source>
        <dbReference type="SAM" id="MobiDB-lite"/>
    </source>
</evidence>
<dbReference type="CDD" id="cd00082">
    <property type="entry name" value="HisKA"/>
    <property type="match status" value="1"/>
</dbReference>
<keyword evidence="7" id="KW-0175">Coiled coil</keyword>
<comment type="caution">
    <text evidence="11">The sequence shown here is derived from an EMBL/GenBank/DDBJ whole genome shotgun (WGS) entry which is preliminary data.</text>
</comment>
<dbReference type="InterPro" id="IPR005467">
    <property type="entry name" value="His_kinase_dom"/>
</dbReference>
<dbReference type="GO" id="GO:0005524">
    <property type="term" value="F:ATP binding"/>
    <property type="evidence" value="ECO:0007669"/>
    <property type="project" value="UniProtKB-KW"/>
</dbReference>
<evidence type="ECO:0000313" key="12">
    <source>
        <dbReference type="Proteomes" id="UP001174908"/>
    </source>
</evidence>
<gene>
    <name evidence="11" type="ORF">QTH91_06230</name>
</gene>
<dbReference type="InterPro" id="IPR050736">
    <property type="entry name" value="Sensor_HK_Regulatory"/>
</dbReference>
<dbReference type="PROSITE" id="PS50109">
    <property type="entry name" value="HIS_KIN"/>
    <property type="match status" value="1"/>
</dbReference>
<dbReference type="PRINTS" id="PR00344">
    <property type="entry name" value="BCTRLSENSOR"/>
</dbReference>
<dbReference type="PANTHER" id="PTHR43711:SF26">
    <property type="entry name" value="SENSOR HISTIDINE KINASE RCSC"/>
    <property type="match status" value="1"/>
</dbReference>
<dbReference type="SUPFAM" id="SSF55874">
    <property type="entry name" value="ATPase domain of HSP90 chaperone/DNA topoisomerase II/histidine kinase"/>
    <property type="match status" value="1"/>
</dbReference>
<evidence type="ECO:0000256" key="1">
    <source>
        <dbReference type="ARBA" id="ARBA00000085"/>
    </source>
</evidence>
<feature type="transmembrane region" description="Helical" evidence="9">
    <location>
        <begin position="63"/>
        <end position="86"/>
    </location>
</feature>
<dbReference type="PANTHER" id="PTHR43711">
    <property type="entry name" value="TWO-COMPONENT HISTIDINE KINASE"/>
    <property type="match status" value="1"/>
</dbReference>
<keyword evidence="9" id="KW-0472">Membrane</keyword>
<dbReference type="EC" id="2.7.13.3" evidence="2"/>
<dbReference type="InterPro" id="IPR036097">
    <property type="entry name" value="HisK_dim/P_sf"/>
</dbReference>
<feature type="transmembrane region" description="Helical" evidence="9">
    <location>
        <begin position="37"/>
        <end position="56"/>
    </location>
</feature>
<dbReference type="Pfam" id="PF02518">
    <property type="entry name" value="HATPase_c"/>
    <property type="match status" value="1"/>
</dbReference>
<keyword evidence="3" id="KW-0597">Phosphoprotein</keyword>